<dbReference type="Proteomes" id="UP000026962">
    <property type="component" value="Chromosome 9"/>
</dbReference>
<dbReference type="HOGENOM" id="CLU_034508_0_0_1"/>
<dbReference type="GO" id="GO:0008270">
    <property type="term" value="F:zinc ion binding"/>
    <property type="evidence" value="ECO:0007669"/>
    <property type="project" value="InterPro"/>
</dbReference>
<dbReference type="PANTHER" id="PTHR47487:SF11">
    <property type="entry name" value="OS09G0421800 PROTEIN"/>
    <property type="match status" value="1"/>
</dbReference>
<evidence type="ECO:0000256" key="1">
    <source>
        <dbReference type="SAM" id="MobiDB-lite"/>
    </source>
</evidence>
<dbReference type="EnsemblPlants" id="OPUNC09G09210.1">
    <property type="protein sequence ID" value="OPUNC09G09210.1"/>
    <property type="gene ID" value="OPUNC09G09210"/>
</dbReference>
<dbReference type="InterPro" id="IPR036236">
    <property type="entry name" value="Znf_C2H2_sf"/>
</dbReference>
<name>A0A0E0M1C7_ORYPU</name>
<dbReference type="InterPro" id="IPR003604">
    <property type="entry name" value="Matrin/U1-like-C_Znf_C2H2"/>
</dbReference>
<dbReference type="Pfam" id="PF12874">
    <property type="entry name" value="zf-met"/>
    <property type="match status" value="1"/>
</dbReference>
<feature type="region of interest" description="Disordered" evidence="1">
    <location>
        <begin position="1"/>
        <end position="24"/>
    </location>
</feature>
<feature type="domain" description="C2H2-type" evidence="2">
    <location>
        <begin position="337"/>
        <end position="359"/>
    </location>
</feature>
<dbReference type="AlphaFoldDB" id="A0A0E0M1C7"/>
<dbReference type="OMA" id="HVEQSTP"/>
<evidence type="ECO:0000259" key="2">
    <source>
        <dbReference type="PROSITE" id="PS00028"/>
    </source>
</evidence>
<dbReference type="PROSITE" id="PS00028">
    <property type="entry name" value="ZINC_FINGER_C2H2_1"/>
    <property type="match status" value="1"/>
</dbReference>
<dbReference type="InterPro" id="IPR013087">
    <property type="entry name" value="Znf_C2H2_type"/>
</dbReference>
<protein>
    <recommendedName>
        <fullName evidence="2">C2H2-type domain-containing protein</fullName>
    </recommendedName>
</protein>
<keyword evidence="4" id="KW-1185">Reference proteome</keyword>
<evidence type="ECO:0000313" key="3">
    <source>
        <dbReference type="EnsemblPlants" id="OPUNC09G09210.1"/>
    </source>
</evidence>
<dbReference type="SMART" id="SM00355">
    <property type="entry name" value="ZnF_C2H2"/>
    <property type="match status" value="2"/>
</dbReference>
<sequence length="437" mass="46934">MAARLAAAGGHPATPATPALPWPQGDLLPAREYAWRSTPWEEQAHAHGALAAPRSGDQEITPWWRRSPSAVTIPVYPHVERSPSPPIARGWPADDDERQERGEPSGSPAMAPPVQPAPHVEQFTPVAIKEPAAEAVCVPSGSPGMAPPVQPAPHVEQSTPLLAKEPAAVALAVVKVEADAVVHTGANADADQALLGKGATPGGQGCIGQEGEDGDIAIDGHGRQLVGEMNVSKSTEQPKPIESISGGQTSELIQKRYQDNKLADQEIATLDDKKQIGSNDEELCVESLKNYISLHCVYFYRQIELTPERRSSGVKRQLASGASPAKKPRSQGSSITCSLCKVTITSPRALVEHRASLLHRSNLAPLRSGNKATTEAAQPAEKKTEKPQTPEWNSSAHHHQSLMYYCGICEVRCSSEKTMASHLAGKRHRERHNSIFM</sequence>
<evidence type="ECO:0000313" key="4">
    <source>
        <dbReference type="Proteomes" id="UP000026962"/>
    </source>
</evidence>
<feature type="compositionally biased region" description="Low complexity" evidence="1">
    <location>
        <begin position="1"/>
        <end position="19"/>
    </location>
</feature>
<dbReference type="GO" id="GO:0003676">
    <property type="term" value="F:nucleic acid binding"/>
    <property type="evidence" value="ECO:0007669"/>
    <property type="project" value="InterPro"/>
</dbReference>
<reference evidence="3" key="1">
    <citation type="submission" date="2015-04" db="UniProtKB">
        <authorList>
            <consortium name="EnsemblPlants"/>
        </authorList>
    </citation>
    <scope>IDENTIFICATION</scope>
</reference>
<dbReference type="SMART" id="SM00451">
    <property type="entry name" value="ZnF_U1"/>
    <property type="match status" value="2"/>
</dbReference>
<organism evidence="3">
    <name type="scientific">Oryza punctata</name>
    <name type="common">Red rice</name>
    <dbReference type="NCBI Taxonomy" id="4537"/>
    <lineage>
        <taxon>Eukaryota</taxon>
        <taxon>Viridiplantae</taxon>
        <taxon>Streptophyta</taxon>
        <taxon>Embryophyta</taxon>
        <taxon>Tracheophyta</taxon>
        <taxon>Spermatophyta</taxon>
        <taxon>Magnoliopsida</taxon>
        <taxon>Liliopsida</taxon>
        <taxon>Poales</taxon>
        <taxon>Poaceae</taxon>
        <taxon>BOP clade</taxon>
        <taxon>Oryzoideae</taxon>
        <taxon>Oryzeae</taxon>
        <taxon>Oryzinae</taxon>
        <taxon>Oryza</taxon>
    </lineage>
</organism>
<dbReference type="SUPFAM" id="SSF57667">
    <property type="entry name" value="beta-beta-alpha zinc fingers"/>
    <property type="match status" value="1"/>
</dbReference>
<proteinExistence type="predicted"/>
<accession>A0A0E0M1C7</accession>
<feature type="region of interest" description="Disordered" evidence="1">
    <location>
        <begin position="362"/>
        <end position="394"/>
    </location>
</feature>
<feature type="region of interest" description="Disordered" evidence="1">
    <location>
        <begin position="310"/>
        <end position="333"/>
    </location>
</feature>
<dbReference type="Gramene" id="OPUNC09G09210.1">
    <property type="protein sequence ID" value="OPUNC09G09210.1"/>
    <property type="gene ID" value="OPUNC09G09210"/>
</dbReference>
<dbReference type="Gene3D" id="3.30.160.60">
    <property type="entry name" value="Classic Zinc Finger"/>
    <property type="match status" value="1"/>
</dbReference>
<dbReference type="eggNOG" id="ENOG502SBP8">
    <property type="taxonomic scope" value="Eukaryota"/>
</dbReference>
<dbReference type="PANTHER" id="PTHR47487">
    <property type="entry name" value="OS06G0651300 PROTEIN-RELATED"/>
    <property type="match status" value="1"/>
</dbReference>
<reference evidence="3" key="2">
    <citation type="submission" date="2018-05" db="EMBL/GenBank/DDBJ databases">
        <title>OpunRS2 (Oryza punctata Reference Sequence Version 2).</title>
        <authorList>
            <person name="Zhang J."/>
            <person name="Kudrna D."/>
            <person name="Lee S."/>
            <person name="Talag J."/>
            <person name="Welchert J."/>
            <person name="Wing R.A."/>
        </authorList>
    </citation>
    <scope>NUCLEOTIDE SEQUENCE [LARGE SCALE GENOMIC DNA]</scope>
</reference>
<dbReference type="STRING" id="4537.A0A0E0M1C7"/>
<feature type="region of interest" description="Disordered" evidence="1">
    <location>
        <begin position="75"/>
        <end position="117"/>
    </location>
</feature>